<feature type="region of interest" description="Disordered" evidence="8">
    <location>
        <begin position="153"/>
        <end position="186"/>
    </location>
</feature>
<dbReference type="EMBL" id="JABBKX010000001">
    <property type="protein sequence ID" value="NMJ39946.1"/>
    <property type="molecule type" value="Genomic_DNA"/>
</dbReference>
<dbReference type="InterPro" id="IPR017729">
    <property type="entry name" value="ATPase_T6SS_ClpV1"/>
</dbReference>
<dbReference type="Pfam" id="PF10431">
    <property type="entry name" value="ClpB_D2-small"/>
    <property type="match status" value="1"/>
</dbReference>
<evidence type="ECO:0000256" key="6">
    <source>
        <dbReference type="PROSITE-ProRule" id="PRU01251"/>
    </source>
</evidence>
<dbReference type="FunFam" id="3.40.50.300:FF:000025">
    <property type="entry name" value="ATP-dependent Clp protease subunit"/>
    <property type="match status" value="1"/>
</dbReference>
<comment type="caution">
    <text evidence="10">The sequence shown here is derived from an EMBL/GenBank/DDBJ whole genome shotgun (WGS) entry which is preliminary data.</text>
</comment>
<keyword evidence="7" id="KW-0175">Coiled coil</keyword>
<dbReference type="InterPro" id="IPR041546">
    <property type="entry name" value="ClpA/ClpB_AAA_lid"/>
</dbReference>
<dbReference type="SMART" id="SM01086">
    <property type="entry name" value="ClpB_D2-small"/>
    <property type="match status" value="1"/>
</dbReference>
<evidence type="ECO:0000256" key="7">
    <source>
        <dbReference type="SAM" id="Coils"/>
    </source>
</evidence>
<feature type="coiled-coil region" evidence="7">
    <location>
        <begin position="456"/>
        <end position="490"/>
    </location>
</feature>
<reference evidence="10 11" key="1">
    <citation type="submission" date="2020-03" db="EMBL/GenBank/DDBJ databases">
        <authorList>
            <person name="Sun Q."/>
        </authorList>
    </citation>
    <scope>NUCLEOTIDE SEQUENCE [LARGE SCALE GENOMIC DNA]</scope>
    <source>
        <strain evidence="10 11">JC162</strain>
    </source>
</reference>
<keyword evidence="2 6" id="KW-0677">Repeat</keyword>
<evidence type="ECO:0000256" key="3">
    <source>
        <dbReference type="ARBA" id="ARBA00022741"/>
    </source>
</evidence>
<dbReference type="NCBIfam" id="TIGR03345">
    <property type="entry name" value="VI_ClpV1"/>
    <property type="match status" value="1"/>
</dbReference>
<dbReference type="SMART" id="SM00382">
    <property type="entry name" value="AAA"/>
    <property type="match status" value="2"/>
</dbReference>
<evidence type="ECO:0000256" key="1">
    <source>
        <dbReference type="ARBA" id="ARBA00008675"/>
    </source>
</evidence>
<dbReference type="InterPro" id="IPR004176">
    <property type="entry name" value="Clp_R_N"/>
</dbReference>
<dbReference type="Proteomes" id="UP000548582">
    <property type="component" value="Unassembled WGS sequence"/>
</dbReference>
<dbReference type="Pfam" id="PF02861">
    <property type="entry name" value="Clp_N"/>
    <property type="match status" value="1"/>
</dbReference>
<dbReference type="PROSITE" id="PS00870">
    <property type="entry name" value="CLPAB_1"/>
    <property type="match status" value="1"/>
</dbReference>
<dbReference type="CDD" id="cd19499">
    <property type="entry name" value="RecA-like_ClpB_Hsp104-like"/>
    <property type="match status" value="1"/>
</dbReference>
<dbReference type="Pfam" id="PF00004">
    <property type="entry name" value="AAA"/>
    <property type="match status" value="1"/>
</dbReference>
<evidence type="ECO:0000256" key="8">
    <source>
        <dbReference type="SAM" id="MobiDB-lite"/>
    </source>
</evidence>
<dbReference type="AlphaFoldDB" id="A0A848E757"/>
<dbReference type="PROSITE" id="PS51903">
    <property type="entry name" value="CLP_R"/>
    <property type="match status" value="1"/>
</dbReference>
<evidence type="ECO:0000256" key="5">
    <source>
        <dbReference type="ARBA" id="ARBA00023186"/>
    </source>
</evidence>
<dbReference type="GO" id="GO:0005737">
    <property type="term" value="C:cytoplasm"/>
    <property type="evidence" value="ECO:0007669"/>
    <property type="project" value="TreeGrafter"/>
</dbReference>
<name>A0A848E757_9PROT</name>
<proteinExistence type="inferred from homology"/>
<dbReference type="SUPFAM" id="SSF81923">
    <property type="entry name" value="Double Clp-N motif"/>
    <property type="match status" value="1"/>
</dbReference>
<dbReference type="Pfam" id="PF07724">
    <property type="entry name" value="AAA_2"/>
    <property type="match status" value="1"/>
</dbReference>
<dbReference type="InterPro" id="IPR003959">
    <property type="entry name" value="ATPase_AAA_core"/>
</dbReference>
<feature type="compositionally biased region" description="Gly residues" evidence="8">
    <location>
        <begin position="170"/>
        <end position="186"/>
    </location>
</feature>
<evidence type="ECO:0000313" key="10">
    <source>
        <dbReference type="EMBL" id="NMJ39946.1"/>
    </source>
</evidence>
<organism evidence="10 11">
    <name type="scientific">Neoroseomonas marina</name>
    <dbReference type="NCBI Taxonomy" id="1232220"/>
    <lineage>
        <taxon>Bacteria</taxon>
        <taxon>Pseudomonadati</taxon>
        <taxon>Pseudomonadota</taxon>
        <taxon>Alphaproteobacteria</taxon>
        <taxon>Acetobacterales</taxon>
        <taxon>Acetobacteraceae</taxon>
        <taxon>Neoroseomonas</taxon>
    </lineage>
</organism>
<dbReference type="InterPro" id="IPR001270">
    <property type="entry name" value="ClpA/B"/>
</dbReference>
<keyword evidence="11" id="KW-1185">Reference proteome</keyword>
<dbReference type="InterPro" id="IPR019489">
    <property type="entry name" value="Clp_ATPase_C"/>
</dbReference>
<dbReference type="PANTHER" id="PTHR11638">
    <property type="entry name" value="ATP-DEPENDENT CLP PROTEASE"/>
    <property type="match status" value="1"/>
</dbReference>
<dbReference type="Gene3D" id="3.40.50.300">
    <property type="entry name" value="P-loop containing nucleotide triphosphate hydrolases"/>
    <property type="match status" value="3"/>
</dbReference>
<keyword evidence="3" id="KW-0547">Nucleotide-binding</keyword>
<dbReference type="PRINTS" id="PR00300">
    <property type="entry name" value="CLPPROTEASEA"/>
</dbReference>
<protein>
    <submittedName>
        <fullName evidence="10">Type VI secretion system ATPase TssH</fullName>
    </submittedName>
</protein>
<evidence type="ECO:0000256" key="2">
    <source>
        <dbReference type="ARBA" id="ARBA00022737"/>
    </source>
</evidence>
<dbReference type="InterPro" id="IPR003593">
    <property type="entry name" value="AAA+_ATPase"/>
</dbReference>
<dbReference type="Gene3D" id="1.10.8.60">
    <property type="match status" value="1"/>
</dbReference>
<sequence length="890" mass="95691">MVAIDLKSLVGRMNALTRRQLEAAAGLTLSRTHYNVEIEHVLLKLVETSGSDVSAVLRKGGVDAGRVANEITRALDKFKTGNARAPSLSPDIVTWLREAWLLTSLESGSAKIRSGHLLAALLNDDTLGRSVRESAPSLLNLPADAVRRNLGEMAEGSEEAAEATAEAGAPGAGGAPAAGEAPRGGGPLDQYCTELVAQAKAGKIDPILGRDGEIRQMVDILTRRRQNNPILTGEAGVGKTAVVEGLALRIAAGDVPDALKGVKLYSLDMGLLQAGAGVKGEFENRLKGVIDAVKSSPTPIVMFIDEAHTLIGAGGAAGQNDAANLLKPALARGEMRCIAATTWAEYKKYFEKDAALTRRFQVVKVEEPSEPLAAAMLRGLVGTLEKHHGVRILDEAITQAVKLSARYIPARQLPDKGVSLLDTACARVGMSQAAIPAPVEDRQRRLSLIDTELGAIAREEATGADHKVRREALEQEHAKVSAELSEVMNRWEEEKALVAKMRDLRHQIEAAAVPMPGPDGKPAEPVDAEALKKELGETAEALKKLQGEEPLVFPVVDGQAVADVVGTWTGIPVGRMVSDEIHTVLKLRDHLMERVVGQDHALDAIAQAIRTSRAGLTDPRKPIGVFLMAGTSGVGKTETALAVADLLYGGEQNMTTINMSEFKEEHKVSLLMGSPPGYVGYGEGGVLTEAVRRRPYSVVLLDEMEKAHPGVQDVFFQVFDKGAMKDGEGRDIDFRNTVIIMTSNAGTDAIDKLCADPDLTPEPNELREALMPELLKSFKPAFLGRTNVVIYYPLKPEILKKIAGLKLRSIGKRLKESYNVPLQVDDAVIDAIVERCKEVSSGARNIDNILSRTVLPELSARILERLAEGHEILQVKVGMNDDGSFRYDVN</sequence>
<dbReference type="Gene3D" id="1.10.1780.10">
    <property type="entry name" value="Clp, N-terminal domain"/>
    <property type="match status" value="1"/>
</dbReference>
<dbReference type="PANTHER" id="PTHR11638:SF184">
    <property type="entry name" value="ATPASE WITH CHAPERONE ACTIVITY"/>
    <property type="match status" value="1"/>
</dbReference>
<evidence type="ECO:0000256" key="4">
    <source>
        <dbReference type="ARBA" id="ARBA00022840"/>
    </source>
</evidence>
<dbReference type="GO" id="GO:0034605">
    <property type="term" value="P:cellular response to heat"/>
    <property type="evidence" value="ECO:0007669"/>
    <property type="project" value="TreeGrafter"/>
</dbReference>
<gene>
    <name evidence="10" type="primary">tssH</name>
    <name evidence="10" type="ORF">GWK16_01740</name>
</gene>
<dbReference type="RefSeq" id="WP_170052247.1">
    <property type="nucleotide sequence ID" value="NZ_JABBKX010000001.1"/>
</dbReference>
<dbReference type="InterPro" id="IPR036628">
    <property type="entry name" value="Clp_N_dom_sf"/>
</dbReference>
<dbReference type="GO" id="GO:0005524">
    <property type="term" value="F:ATP binding"/>
    <property type="evidence" value="ECO:0007669"/>
    <property type="project" value="UniProtKB-KW"/>
</dbReference>
<keyword evidence="5" id="KW-0143">Chaperone</keyword>
<dbReference type="GO" id="GO:0016887">
    <property type="term" value="F:ATP hydrolysis activity"/>
    <property type="evidence" value="ECO:0007669"/>
    <property type="project" value="InterPro"/>
</dbReference>
<dbReference type="SUPFAM" id="SSF52540">
    <property type="entry name" value="P-loop containing nucleoside triphosphate hydrolases"/>
    <property type="match status" value="2"/>
</dbReference>
<dbReference type="InterPro" id="IPR050130">
    <property type="entry name" value="ClpA_ClpB"/>
</dbReference>
<comment type="similarity">
    <text evidence="1">Belongs to the ClpA/ClpB family.</text>
</comment>
<evidence type="ECO:0000313" key="11">
    <source>
        <dbReference type="Proteomes" id="UP000548582"/>
    </source>
</evidence>
<accession>A0A848E757</accession>
<feature type="domain" description="Clp R" evidence="9">
    <location>
        <begin position="10"/>
        <end position="152"/>
    </location>
</feature>
<dbReference type="FunFam" id="3.40.50.300:FF:000010">
    <property type="entry name" value="Chaperone clpB 1, putative"/>
    <property type="match status" value="1"/>
</dbReference>
<dbReference type="CDD" id="cd00009">
    <property type="entry name" value="AAA"/>
    <property type="match status" value="1"/>
</dbReference>
<evidence type="ECO:0000259" key="9">
    <source>
        <dbReference type="PROSITE" id="PS51903"/>
    </source>
</evidence>
<dbReference type="Pfam" id="PF17871">
    <property type="entry name" value="AAA_lid_9"/>
    <property type="match status" value="1"/>
</dbReference>
<dbReference type="InterPro" id="IPR018368">
    <property type="entry name" value="ClpA/B_CS1"/>
</dbReference>
<dbReference type="InterPro" id="IPR027417">
    <property type="entry name" value="P-loop_NTPase"/>
</dbReference>
<keyword evidence="4" id="KW-0067">ATP-binding</keyword>